<dbReference type="PRINTS" id="PR00320">
    <property type="entry name" value="GPROTEINBRPT"/>
</dbReference>
<protein>
    <recommendedName>
        <fullName evidence="10">Ion transport domain-containing protein</fullName>
    </recommendedName>
</protein>
<feature type="transmembrane region" description="Helical" evidence="9">
    <location>
        <begin position="978"/>
        <end position="997"/>
    </location>
</feature>
<dbReference type="SMART" id="SM00320">
    <property type="entry name" value="WD40"/>
    <property type="match status" value="13"/>
</dbReference>
<keyword evidence="2 7" id="KW-0853">WD repeat</keyword>
<feature type="repeat" description="WD" evidence="7">
    <location>
        <begin position="445"/>
        <end position="485"/>
    </location>
</feature>
<feature type="repeat" description="WD" evidence="7">
    <location>
        <begin position="323"/>
        <end position="355"/>
    </location>
</feature>
<proteinExistence type="predicted"/>
<dbReference type="SUPFAM" id="SSF50978">
    <property type="entry name" value="WD40 repeat-like"/>
    <property type="match status" value="2"/>
</dbReference>
<evidence type="ECO:0000256" key="8">
    <source>
        <dbReference type="SAM" id="MobiDB-lite"/>
    </source>
</evidence>
<comment type="caution">
    <text evidence="11">The sequence shown here is derived from an EMBL/GenBank/DDBJ whole genome shotgun (WGS) entry which is preliminary data.</text>
</comment>
<dbReference type="GO" id="GO:0016020">
    <property type="term" value="C:membrane"/>
    <property type="evidence" value="ECO:0007669"/>
    <property type="project" value="UniProtKB-SubCell"/>
</dbReference>
<dbReference type="GO" id="GO:0005216">
    <property type="term" value="F:monoatomic ion channel activity"/>
    <property type="evidence" value="ECO:0007669"/>
    <property type="project" value="InterPro"/>
</dbReference>
<feature type="transmembrane region" description="Helical" evidence="9">
    <location>
        <begin position="916"/>
        <end position="935"/>
    </location>
</feature>
<evidence type="ECO:0000256" key="9">
    <source>
        <dbReference type="SAM" id="Phobius"/>
    </source>
</evidence>
<feature type="transmembrane region" description="Helical" evidence="9">
    <location>
        <begin position="1018"/>
        <end position="1036"/>
    </location>
</feature>
<evidence type="ECO:0000256" key="3">
    <source>
        <dbReference type="ARBA" id="ARBA00022692"/>
    </source>
</evidence>
<evidence type="ECO:0000256" key="6">
    <source>
        <dbReference type="ARBA" id="ARBA00023136"/>
    </source>
</evidence>
<dbReference type="PROSITE" id="PS00678">
    <property type="entry name" value="WD_REPEATS_1"/>
    <property type="match status" value="5"/>
</dbReference>
<dbReference type="EMBL" id="MPUH01000001">
    <property type="protein sequence ID" value="OMJ96380.1"/>
    <property type="molecule type" value="Genomic_DNA"/>
</dbReference>
<keyword evidence="4" id="KW-0677">Repeat</keyword>
<feature type="transmembrane region" description="Helical" evidence="9">
    <location>
        <begin position="882"/>
        <end position="904"/>
    </location>
</feature>
<reference evidence="11 12" key="1">
    <citation type="submission" date="2016-11" db="EMBL/GenBank/DDBJ databases">
        <title>The macronuclear genome of Stentor coeruleus: a giant cell with tiny introns.</title>
        <authorList>
            <person name="Slabodnick M."/>
            <person name="Ruby J.G."/>
            <person name="Reiff S.B."/>
            <person name="Swart E.C."/>
            <person name="Gosai S."/>
            <person name="Prabakaran S."/>
            <person name="Witkowska E."/>
            <person name="Larue G.E."/>
            <person name="Fisher S."/>
            <person name="Freeman R.M."/>
            <person name="Gunawardena J."/>
            <person name="Chu W."/>
            <person name="Stover N.A."/>
            <person name="Gregory B.D."/>
            <person name="Nowacki M."/>
            <person name="Derisi J."/>
            <person name="Roy S.W."/>
            <person name="Marshall W.F."/>
            <person name="Sood P."/>
        </authorList>
    </citation>
    <scope>NUCLEOTIDE SEQUENCE [LARGE SCALE GENOMIC DNA]</scope>
    <source>
        <strain evidence="11">WM001</strain>
    </source>
</reference>
<feature type="repeat" description="WD" evidence="7">
    <location>
        <begin position="155"/>
        <end position="189"/>
    </location>
</feature>
<sequence length="1228" mass="140017">MDDLKRPLVRRSIRADTLNTASFFNSFIMGQAVKRDARKSRVKVELSPEQQDLNALQSEASAYILKNSETTIATPFSIVCLEISSDCDIVLFGSSNGNLSRYDLKEAKIIDDIPLNIGQINSVRLDEEHERAVVVGETPIVRVYKLPRFELEFELTGHLMAVNKCEINYQKQLAFTVSDDTTLRMWDLDERSSKGCLMKHTGMSKSLALSGCGKYVFSGGEDCLIRVYDMNLCEEVLNLKSHIGCIWSLAVNFDSTLLASGGADNLVIVWNILDFTPMHVFTEHTGIINTLKFTEETNFLVSGSTDNSMRVWDLMKDRREISLNSHMAPIKDLLITSYNESIVSCSEDKSLKVWSFPEFMEECNFKVLNNDFNSVIEANGDIVSCGSDHQIRFWNRHSDEAGIIGSTTGVGLKCCMSLDGEKLAVGDDYGNLYIFSKDYTQIKDFQAHKGPIRDMCFISTGELVTGGGDSKILIWDLNTWENKQLRGHQQSIWCIGYSSSQLSENILVSGSSDKTIRIWDILSNQEISVLQVQEQATSLYITNDGRYVISGGISGTVIVWSLAENVEESIFNLHTEMVTGIYVTDDCQTILSVSKDRSIHVISLMYRIPISFMTRKQPILCLTITEDCQDIITGEHQMIYIQDNPITSSKARILGPEDNVQKYLTYMKNILTGNSVPHDITMDKFVVLPYFFNTLHFYTFLGLRDNLNASLVETAPLIPSKNGYHPLYIALLKGLKGIRDDIVDALIAIGANNPFLFQILENVIVEMNKKAFPKLGNIYEAIYQPAMRRSLPKFCTPDIDFPIVTISCHPRIRPEDFFIAEDITTHGKGILFKESYVRINYTMGSKGSIEFLESLANCTNLNVMRSPLIQAMVAYKWENAKYPMMVQGICFYVYLLILSIYTAFLSKISDAPQVNFWTGFGLFFCNTLLLLYELFQMSVSGAFYFTYVWNYIDWSRGIMLYTYIIINWTGEWQDASYSVFSLVIFLSFLRGISYFRLFKLTRYLINLLFQVCKDIQGFLVLLIYSTLSFCFLFIVLNRCEGTDSTSECNSESFSTYLMTSYNLVLGNFETENLDVVEYVCLTFALMINPIIMLNLLISIIGDTYDRVQSDSLSADMKELMDMIQEVENMMFFRRNNNKLQFFQECTEFEKQDQEAGWEGKLRALQSMIEGIEAKNSENHQNLLKKVKFQDKILQTQSEKIESIMKHVSEQEKEKEKNKEKVKKTIEKN</sequence>
<dbReference type="Proteomes" id="UP000187209">
    <property type="component" value="Unassembled WGS sequence"/>
</dbReference>
<feature type="repeat" description="WD" evidence="7">
    <location>
        <begin position="485"/>
        <end position="529"/>
    </location>
</feature>
<dbReference type="Pfam" id="PF00520">
    <property type="entry name" value="Ion_trans"/>
    <property type="match status" value="1"/>
</dbReference>
<gene>
    <name evidence="11" type="ORF">SteCoe_136</name>
</gene>
<keyword evidence="3 9" id="KW-0812">Transmembrane</keyword>
<dbReference type="InterPro" id="IPR005821">
    <property type="entry name" value="Ion_trans_dom"/>
</dbReference>
<evidence type="ECO:0000256" key="4">
    <source>
        <dbReference type="ARBA" id="ARBA00022737"/>
    </source>
</evidence>
<dbReference type="InterPro" id="IPR019775">
    <property type="entry name" value="WD40_repeat_CS"/>
</dbReference>
<accession>A0A1R2D582</accession>
<dbReference type="InterPro" id="IPR015943">
    <property type="entry name" value="WD40/YVTN_repeat-like_dom_sf"/>
</dbReference>
<dbReference type="OrthoDB" id="1068471at2759"/>
<evidence type="ECO:0000313" key="12">
    <source>
        <dbReference type="Proteomes" id="UP000187209"/>
    </source>
</evidence>
<keyword evidence="6 9" id="KW-0472">Membrane</keyword>
<feature type="region of interest" description="Disordered" evidence="8">
    <location>
        <begin position="1205"/>
        <end position="1228"/>
    </location>
</feature>
<evidence type="ECO:0000256" key="7">
    <source>
        <dbReference type="PROSITE-ProRule" id="PRU00221"/>
    </source>
</evidence>
<keyword evidence="12" id="KW-1185">Reference proteome</keyword>
<feature type="repeat" description="WD" evidence="7">
    <location>
        <begin position="281"/>
        <end position="322"/>
    </location>
</feature>
<evidence type="ECO:0000256" key="5">
    <source>
        <dbReference type="ARBA" id="ARBA00022989"/>
    </source>
</evidence>
<dbReference type="InterPro" id="IPR020472">
    <property type="entry name" value="WD40_PAC1"/>
</dbReference>
<evidence type="ECO:0000313" key="11">
    <source>
        <dbReference type="EMBL" id="OMJ96380.1"/>
    </source>
</evidence>
<dbReference type="Gene3D" id="2.130.10.10">
    <property type="entry name" value="YVTN repeat-like/Quinoprotein amine dehydrogenase"/>
    <property type="match status" value="4"/>
</dbReference>
<feature type="repeat" description="WD" evidence="7">
    <location>
        <begin position="239"/>
        <end position="272"/>
    </location>
</feature>
<evidence type="ECO:0000256" key="2">
    <source>
        <dbReference type="ARBA" id="ARBA00022574"/>
    </source>
</evidence>
<dbReference type="PANTHER" id="PTHR19848">
    <property type="entry name" value="WD40 REPEAT PROTEIN"/>
    <property type="match status" value="1"/>
</dbReference>
<dbReference type="CDD" id="cd00200">
    <property type="entry name" value="WD40"/>
    <property type="match status" value="1"/>
</dbReference>
<dbReference type="InterPro" id="IPR001680">
    <property type="entry name" value="WD40_rpt"/>
</dbReference>
<keyword evidence="5 9" id="KW-1133">Transmembrane helix</keyword>
<dbReference type="PROSITE" id="PS50294">
    <property type="entry name" value="WD_REPEATS_REGION"/>
    <property type="match status" value="5"/>
</dbReference>
<feature type="transmembrane region" description="Helical" evidence="9">
    <location>
        <begin position="1075"/>
        <end position="1097"/>
    </location>
</feature>
<dbReference type="InterPro" id="IPR036322">
    <property type="entry name" value="WD40_repeat_dom_sf"/>
</dbReference>
<evidence type="ECO:0000259" key="10">
    <source>
        <dbReference type="Pfam" id="PF00520"/>
    </source>
</evidence>
<dbReference type="PANTHER" id="PTHR19848:SF8">
    <property type="entry name" value="F-BOX AND WD REPEAT DOMAIN CONTAINING 7"/>
    <property type="match status" value="1"/>
</dbReference>
<organism evidence="11 12">
    <name type="scientific">Stentor coeruleus</name>
    <dbReference type="NCBI Taxonomy" id="5963"/>
    <lineage>
        <taxon>Eukaryota</taxon>
        <taxon>Sar</taxon>
        <taxon>Alveolata</taxon>
        <taxon>Ciliophora</taxon>
        <taxon>Postciliodesmatophora</taxon>
        <taxon>Heterotrichea</taxon>
        <taxon>Heterotrichida</taxon>
        <taxon>Stentoridae</taxon>
        <taxon>Stentor</taxon>
    </lineage>
</organism>
<name>A0A1R2D582_9CILI</name>
<comment type="subcellular location">
    <subcellularLocation>
        <location evidence="1">Membrane</location>
        <topology evidence="1">Multi-pass membrane protein</topology>
    </subcellularLocation>
</comment>
<evidence type="ECO:0000256" key="1">
    <source>
        <dbReference type="ARBA" id="ARBA00004141"/>
    </source>
</evidence>
<feature type="domain" description="Ion transport" evidence="10">
    <location>
        <begin position="891"/>
        <end position="1110"/>
    </location>
</feature>
<dbReference type="AlphaFoldDB" id="A0A1R2D582"/>
<dbReference type="PROSITE" id="PS50082">
    <property type="entry name" value="WD_REPEATS_2"/>
    <property type="match status" value="6"/>
</dbReference>
<dbReference type="Pfam" id="PF00400">
    <property type="entry name" value="WD40"/>
    <property type="match status" value="8"/>
</dbReference>